<reference evidence="2 3" key="1">
    <citation type="submission" date="2014-04" db="EMBL/GenBank/DDBJ databases">
        <authorList>
            <consortium name="DOE Joint Genome Institute"/>
            <person name="Kuo A."/>
            <person name="Kohler A."/>
            <person name="Nagy L.G."/>
            <person name="Floudas D."/>
            <person name="Copeland A."/>
            <person name="Barry K.W."/>
            <person name="Cichocki N."/>
            <person name="Veneault-Fourrey C."/>
            <person name="LaButti K."/>
            <person name="Lindquist E.A."/>
            <person name="Lipzen A."/>
            <person name="Lundell T."/>
            <person name="Morin E."/>
            <person name="Murat C."/>
            <person name="Sun H."/>
            <person name="Tunlid A."/>
            <person name="Henrissat B."/>
            <person name="Grigoriev I.V."/>
            <person name="Hibbett D.S."/>
            <person name="Martin F."/>
            <person name="Nordberg H.P."/>
            <person name="Cantor M.N."/>
            <person name="Hua S.X."/>
        </authorList>
    </citation>
    <scope>NUCLEOTIDE SEQUENCE [LARGE SCALE GENOMIC DNA]</scope>
    <source>
        <strain evidence="2 3">Foug A</strain>
    </source>
</reference>
<proteinExistence type="predicted"/>
<dbReference type="HOGENOM" id="CLU_1880467_0_0_1"/>
<gene>
    <name evidence="2" type="ORF">SCLCIDRAFT_1212897</name>
</gene>
<feature type="region of interest" description="Disordered" evidence="1">
    <location>
        <begin position="1"/>
        <end position="22"/>
    </location>
</feature>
<evidence type="ECO:0000256" key="1">
    <source>
        <dbReference type="SAM" id="MobiDB-lite"/>
    </source>
</evidence>
<dbReference type="Proteomes" id="UP000053989">
    <property type="component" value="Unassembled WGS sequence"/>
</dbReference>
<keyword evidence="3" id="KW-1185">Reference proteome</keyword>
<organism evidence="2 3">
    <name type="scientific">Scleroderma citrinum Foug A</name>
    <dbReference type="NCBI Taxonomy" id="1036808"/>
    <lineage>
        <taxon>Eukaryota</taxon>
        <taxon>Fungi</taxon>
        <taxon>Dikarya</taxon>
        <taxon>Basidiomycota</taxon>
        <taxon>Agaricomycotina</taxon>
        <taxon>Agaricomycetes</taxon>
        <taxon>Agaricomycetidae</taxon>
        <taxon>Boletales</taxon>
        <taxon>Sclerodermatineae</taxon>
        <taxon>Sclerodermataceae</taxon>
        <taxon>Scleroderma</taxon>
    </lineage>
</organism>
<reference evidence="3" key="2">
    <citation type="submission" date="2015-01" db="EMBL/GenBank/DDBJ databases">
        <title>Evolutionary Origins and Diversification of the Mycorrhizal Mutualists.</title>
        <authorList>
            <consortium name="DOE Joint Genome Institute"/>
            <consortium name="Mycorrhizal Genomics Consortium"/>
            <person name="Kohler A."/>
            <person name="Kuo A."/>
            <person name="Nagy L.G."/>
            <person name="Floudas D."/>
            <person name="Copeland A."/>
            <person name="Barry K.W."/>
            <person name="Cichocki N."/>
            <person name="Veneault-Fourrey C."/>
            <person name="LaButti K."/>
            <person name="Lindquist E.A."/>
            <person name="Lipzen A."/>
            <person name="Lundell T."/>
            <person name="Morin E."/>
            <person name="Murat C."/>
            <person name="Riley R."/>
            <person name="Ohm R."/>
            <person name="Sun H."/>
            <person name="Tunlid A."/>
            <person name="Henrissat B."/>
            <person name="Grigoriev I.V."/>
            <person name="Hibbett D.S."/>
            <person name="Martin F."/>
        </authorList>
    </citation>
    <scope>NUCLEOTIDE SEQUENCE [LARGE SCALE GENOMIC DNA]</scope>
    <source>
        <strain evidence="3">Foug A</strain>
    </source>
</reference>
<dbReference type="InParanoid" id="A0A0C3E9Z9"/>
<name>A0A0C3E9Z9_9AGAM</name>
<dbReference type="EMBL" id="KN822026">
    <property type="protein sequence ID" value="KIM64816.1"/>
    <property type="molecule type" value="Genomic_DNA"/>
</dbReference>
<evidence type="ECO:0000313" key="3">
    <source>
        <dbReference type="Proteomes" id="UP000053989"/>
    </source>
</evidence>
<feature type="compositionally biased region" description="Basic and acidic residues" evidence="1">
    <location>
        <begin position="1"/>
        <end position="12"/>
    </location>
</feature>
<accession>A0A0C3E9Z9</accession>
<dbReference type="AlphaFoldDB" id="A0A0C3E9Z9"/>
<protein>
    <submittedName>
        <fullName evidence="2">Uncharacterized protein</fullName>
    </submittedName>
</protein>
<sequence length="136" mass="15155">TTGVGQREDGKTVRSLSSPYPRPGLRLRQAPQGLKICTPIPYAFVYRLFSSLCRHMFFNPATLPSFPIGILLVTCVEIFRLFSTLISIHGNFLDAPSQHSSRELPEHSALVTDTCSFPETLLSFLMHSAPTCRQCI</sequence>
<evidence type="ECO:0000313" key="2">
    <source>
        <dbReference type="EMBL" id="KIM64816.1"/>
    </source>
</evidence>
<feature type="non-terminal residue" evidence="2">
    <location>
        <position position="1"/>
    </location>
</feature>